<dbReference type="EMBL" id="MNCJ02000330">
    <property type="protein sequence ID" value="KAF5767007.1"/>
    <property type="molecule type" value="Genomic_DNA"/>
</dbReference>
<reference evidence="1" key="2">
    <citation type="submission" date="2020-06" db="EMBL/GenBank/DDBJ databases">
        <title>Helianthus annuus Genome sequencing and assembly Release 2.</title>
        <authorList>
            <person name="Gouzy J."/>
            <person name="Langlade N."/>
            <person name="Munos S."/>
        </authorList>
    </citation>
    <scope>NUCLEOTIDE SEQUENCE</scope>
    <source>
        <tissue evidence="1">Leaves</tissue>
    </source>
</reference>
<name>A0A9K3H4F1_HELAN</name>
<protein>
    <submittedName>
        <fullName evidence="1">Uncharacterized protein</fullName>
    </submittedName>
</protein>
<evidence type="ECO:0000313" key="1">
    <source>
        <dbReference type="EMBL" id="KAF5767007.1"/>
    </source>
</evidence>
<reference evidence="1" key="1">
    <citation type="journal article" date="2017" name="Nature">
        <title>The sunflower genome provides insights into oil metabolism, flowering and Asterid evolution.</title>
        <authorList>
            <person name="Badouin H."/>
            <person name="Gouzy J."/>
            <person name="Grassa C.J."/>
            <person name="Murat F."/>
            <person name="Staton S.E."/>
            <person name="Cottret L."/>
            <person name="Lelandais-Briere C."/>
            <person name="Owens G.L."/>
            <person name="Carrere S."/>
            <person name="Mayjonade B."/>
            <person name="Legrand L."/>
            <person name="Gill N."/>
            <person name="Kane N.C."/>
            <person name="Bowers J.E."/>
            <person name="Hubner S."/>
            <person name="Bellec A."/>
            <person name="Berard A."/>
            <person name="Berges H."/>
            <person name="Blanchet N."/>
            <person name="Boniface M.C."/>
            <person name="Brunel D."/>
            <person name="Catrice O."/>
            <person name="Chaidir N."/>
            <person name="Claudel C."/>
            <person name="Donnadieu C."/>
            <person name="Faraut T."/>
            <person name="Fievet G."/>
            <person name="Helmstetter N."/>
            <person name="King M."/>
            <person name="Knapp S.J."/>
            <person name="Lai Z."/>
            <person name="Le Paslier M.C."/>
            <person name="Lippi Y."/>
            <person name="Lorenzon L."/>
            <person name="Mandel J.R."/>
            <person name="Marage G."/>
            <person name="Marchand G."/>
            <person name="Marquand E."/>
            <person name="Bret-Mestries E."/>
            <person name="Morien E."/>
            <person name="Nambeesan S."/>
            <person name="Nguyen T."/>
            <person name="Pegot-Espagnet P."/>
            <person name="Pouilly N."/>
            <person name="Raftis F."/>
            <person name="Sallet E."/>
            <person name="Schiex T."/>
            <person name="Thomas J."/>
            <person name="Vandecasteele C."/>
            <person name="Vares D."/>
            <person name="Vear F."/>
            <person name="Vautrin S."/>
            <person name="Crespi M."/>
            <person name="Mangin B."/>
            <person name="Burke J.M."/>
            <person name="Salse J."/>
            <person name="Munos S."/>
            <person name="Vincourt P."/>
            <person name="Rieseberg L.H."/>
            <person name="Langlade N.B."/>
        </authorList>
    </citation>
    <scope>NUCLEOTIDE SEQUENCE</scope>
    <source>
        <tissue evidence="1">Leaves</tissue>
    </source>
</reference>
<organism evidence="1 2">
    <name type="scientific">Helianthus annuus</name>
    <name type="common">Common sunflower</name>
    <dbReference type="NCBI Taxonomy" id="4232"/>
    <lineage>
        <taxon>Eukaryota</taxon>
        <taxon>Viridiplantae</taxon>
        <taxon>Streptophyta</taxon>
        <taxon>Embryophyta</taxon>
        <taxon>Tracheophyta</taxon>
        <taxon>Spermatophyta</taxon>
        <taxon>Magnoliopsida</taxon>
        <taxon>eudicotyledons</taxon>
        <taxon>Gunneridae</taxon>
        <taxon>Pentapetalae</taxon>
        <taxon>asterids</taxon>
        <taxon>campanulids</taxon>
        <taxon>Asterales</taxon>
        <taxon>Asteraceae</taxon>
        <taxon>Asteroideae</taxon>
        <taxon>Heliantheae alliance</taxon>
        <taxon>Heliantheae</taxon>
        <taxon>Helianthus</taxon>
    </lineage>
</organism>
<gene>
    <name evidence="1" type="ORF">HanXRQr2_Chr15g0722161</name>
</gene>
<sequence length="134" mass="14331">MGRGLCRGLGTNAQVTTPGELGFRRGPLGGGFSPGVGRGYQNDMVGSHWPRQVAVWASRLPTTMCLKKDLGNIRIWGMGYGAGVVAWVGYKCPIHHPGWVGFRRGPLGGGFSPGVERGYQDDIAGSHWPRQVAV</sequence>
<comment type="caution">
    <text evidence="1">The sequence shown here is derived from an EMBL/GenBank/DDBJ whole genome shotgun (WGS) entry which is preliminary data.</text>
</comment>
<dbReference type="AlphaFoldDB" id="A0A9K3H4F1"/>
<evidence type="ECO:0000313" key="2">
    <source>
        <dbReference type="Proteomes" id="UP000215914"/>
    </source>
</evidence>
<dbReference type="Proteomes" id="UP000215914">
    <property type="component" value="Unassembled WGS sequence"/>
</dbReference>
<accession>A0A9K3H4F1</accession>
<proteinExistence type="predicted"/>
<dbReference type="Gramene" id="mRNA:HanXRQr2_Chr15g0722161">
    <property type="protein sequence ID" value="CDS:HanXRQr2_Chr15g0722161.1"/>
    <property type="gene ID" value="HanXRQr2_Chr15g0722161"/>
</dbReference>
<keyword evidence="2" id="KW-1185">Reference proteome</keyword>